<dbReference type="RefSeq" id="WP_309482018.1">
    <property type="nucleotide sequence ID" value="NZ_CP133720.1"/>
</dbReference>
<keyword evidence="1" id="KW-1133">Transmembrane helix</keyword>
<feature type="transmembrane region" description="Helical" evidence="1">
    <location>
        <begin position="251"/>
        <end position="271"/>
    </location>
</feature>
<keyword evidence="1" id="KW-0812">Transmembrane</keyword>
<dbReference type="Proteomes" id="UP001181355">
    <property type="component" value="Chromosome"/>
</dbReference>
<reference evidence="2" key="1">
    <citation type="submission" date="2023-09" db="EMBL/GenBank/DDBJ databases">
        <title>Undibacterium sp. 20NA77.5 isolated from freshwater.</title>
        <authorList>
            <person name="Le V."/>
            <person name="Ko S.-R."/>
            <person name="Ahn C.-Y."/>
            <person name="Oh H.-M."/>
        </authorList>
    </citation>
    <scope>NUCLEOTIDE SEQUENCE</scope>
    <source>
        <strain evidence="2">20NA77.5</strain>
    </source>
</reference>
<dbReference type="Pfam" id="PF13795">
    <property type="entry name" value="HupE_UreJ_2"/>
    <property type="match status" value="1"/>
</dbReference>
<protein>
    <submittedName>
        <fullName evidence="2">HupE/UreJ family protein</fullName>
    </submittedName>
</protein>
<keyword evidence="3" id="KW-1185">Reference proteome</keyword>
<dbReference type="EMBL" id="CP133720">
    <property type="protein sequence ID" value="WMW80526.1"/>
    <property type="molecule type" value="Genomic_DNA"/>
</dbReference>
<gene>
    <name evidence="2" type="ORF">RF679_18080</name>
</gene>
<organism evidence="2 3">
    <name type="scientific">Undibacterium cyanobacteriorum</name>
    <dbReference type="NCBI Taxonomy" id="3073561"/>
    <lineage>
        <taxon>Bacteria</taxon>
        <taxon>Pseudomonadati</taxon>
        <taxon>Pseudomonadota</taxon>
        <taxon>Betaproteobacteria</taxon>
        <taxon>Burkholderiales</taxon>
        <taxon>Oxalobacteraceae</taxon>
        <taxon>Undibacterium</taxon>
    </lineage>
</organism>
<feature type="transmembrane region" description="Helical" evidence="1">
    <location>
        <begin position="193"/>
        <end position="216"/>
    </location>
</feature>
<evidence type="ECO:0000313" key="2">
    <source>
        <dbReference type="EMBL" id="WMW80526.1"/>
    </source>
</evidence>
<feature type="transmembrane region" description="Helical" evidence="1">
    <location>
        <begin position="323"/>
        <end position="341"/>
    </location>
</feature>
<name>A0ABY9RH21_9BURK</name>
<accession>A0ABY9RH21</accession>
<keyword evidence="1" id="KW-0472">Membrane</keyword>
<proteinExistence type="predicted"/>
<evidence type="ECO:0000256" key="1">
    <source>
        <dbReference type="SAM" id="Phobius"/>
    </source>
</evidence>
<dbReference type="InterPro" id="IPR032809">
    <property type="entry name" value="Put_HupE_UreJ"/>
</dbReference>
<feature type="transmembrane region" description="Helical" evidence="1">
    <location>
        <begin position="291"/>
        <end position="311"/>
    </location>
</feature>
<sequence length="346" mass="37422">MPAQQGSINLQGKAAFVAIALPVSALKNVDHNHDGRLSVQEASLFQAAIAEQVSAALQLSDGTHLAKLDFIQINAESSSEHANAVGVDHAMGEKFFLALLKFSFENEPEHIVLNLTFFGSSAEEKQVTIKAIRGATSEVGILTPSLTNHVFFQTPQATLVSFIKIGIEHILSGWDHLAFLLSILCIATQWRQLLAFTGIFTIAHSISLVLALGGLLHFDARWVEPSIALSIIVMAGLNLSKHQMRLSRKLIVVFFFGLLHGLGFAASLGVLDSSATHRIWSIMGFNLGIELGQIAFLATCLSVLAAVRFVAEKRGKQQSIQAFLFKLVNGSALALGSYFLLLNLSH</sequence>
<feature type="transmembrane region" description="Helical" evidence="1">
    <location>
        <begin position="222"/>
        <end position="239"/>
    </location>
</feature>
<evidence type="ECO:0000313" key="3">
    <source>
        <dbReference type="Proteomes" id="UP001181355"/>
    </source>
</evidence>